<dbReference type="RefSeq" id="WP_169943795.1">
    <property type="nucleotide sequence ID" value="NZ_CP053015.1"/>
</dbReference>
<dbReference type="KEGG" id="slan:GV829_03215"/>
<keyword evidence="2" id="KW-1185">Reference proteome</keyword>
<protein>
    <submittedName>
        <fullName evidence="1">Uncharacterized protein</fullName>
    </submittedName>
</protein>
<accession>A0A6M4ARB0</accession>
<dbReference type="AlphaFoldDB" id="A0A6M4ARB0"/>
<sequence>MARADRLERLERQRIDAEADYRALLLAALNRCAGGVWGLFEHNWKDRAQRANFAEDVATLSELAEAINKMRATLFIEPFTLHDEFMAARGPVSSSAVGEPKQARAWLAKLKAQGIG</sequence>
<reference evidence="1 2" key="1">
    <citation type="submission" date="2020-01" db="EMBL/GenBank/DDBJ databases">
        <title>Sphingomonas sp. strain CSW-10.</title>
        <authorList>
            <person name="Chen W.-M."/>
        </authorList>
    </citation>
    <scope>NUCLEOTIDE SEQUENCE [LARGE SCALE GENOMIC DNA]</scope>
    <source>
        <strain evidence="1 2">CSW-10</strain>
    </source>
</reference>
<evidence type="ECO:0000313" key="2">
    <source>
        <dbReference type="Proteomes" id="UP000503018"/>
    </source>
</evidence>
<organism evidence="1 2">
    <name type="scientific">Sphingomonas lacunae</name>
    <dbReference type="NCBI Taxonomy" id="2698828"/>
    <lineage>
        <taxon>Bacteria</taxon>
        <taxon>Pseudomonadati</taxon>
        <taxon>Pseudomonadota</taxon>
        <taxon>Alphaproteobacteria</taxon>
        <taxon>Sphingomonadales</taxon>
        <taxon>Sphingomonadaceae</taxon>
        <taxon>Sphingomonas</taxon>
    </lineage>
</organism>
<dbReference type="Proteomes" id="UP000503018">
    <property type="component" value="Chromosome"/>
</dbReference>
<evidence type="ECO:0000313" key="1">
    <source>
        <dbReference type="EMBL" id="QJQ31575.1"/>
    </source>
</evidence>
<proteinExistence type="predicted"/>
<dbReference type="EMBL" id="CP053015">
    <property type="protein sequence ID" value="QJQ31575.1"/>
    <property type="molecule type" value="Genomic_DNA"/>
</dbReference>
<gene>
    <name evidence="1" type="ORF">GV829_03215</name>
</gene>
<name>A0A6M4ARB0_9SPHN</name>